<sequence length="219" mass="24102">MGTDFVRVRFGYSKRRGACFIPHQELPTLFGRGMRRAGLTLELTQGFSPHPRITLAPPLPVGVIGLFELGEVWVRRDTLGCFDRLNRVLPEGFAVEAAEVVEDGCPALSKLCNAGEYLLRLKNGGRMSHEELVEVLSRWDQWDSVGRNPVAAGSGGYLGFIMLNPDQVGPSLMVKFLISSGVVSSWADLELVRVRLGRFDCNDGFVDLLSRPAKGVLEV</sequence>
<accession>H0UQG9</accession>
<name>H0UQG9_9BACT</name>
<dbReference type="Proteomes" id="UP000005730">
    <property type="component" value="Chromosome"/>
</dbReference>
<keyword evidence="3" id="KW-1185">Reference proteome</keyword>
<dbReference type="AlphaFoldDB" id="H0UQG9"/>
<evidence type="ECO:0000313" key="2">
    <source>
        <dbReference type="EMBL" id="EHM09723.1"/>
    </source>
</evidence>
<dbReference type="STRING" id="926567.TheveDRAFT_0562"/>
<evidence type="ECO:0000313" key="3">
    <source>
        <dbReference type="Proteomes" id="UP000005730"/>
    </source>
</evidence>
<reference evidence="2 3" key="1">
    <citation type="submission" date="2011-10" db="EMBL/GenBank/DDBJ databases">
        <title>The Noncontiguous Finished genome of Thermanaerovibrio velox DSM 12556.</title>
        <authorList>
            <consortium name="US DOE Joint Genome Institute (JGI-PGF)"/>
            <person name="Lucas S."/>
            <person name="Copeland A."/>
            <person name="Lapidus A."/>
            <person name="Glavina del Rio T."/>
            <person name="Dalin E."/>
            <person name="Tice H."/>
            <person name="Bruce D."/>
            <person name="Goodwin L."/>
            <person name="Pitluck S."/>
            <person name="Peters L."/>
            <person name="Mikhailova N."/>
            <person name="Teshima H."/>
            <person name="Kyrpides N."/>
            <person name="Mavromatis K."/>
            <person name="Ivanova N."/>
            <person name="Markowitz V."/>
            <person name="Cheng J.-F."/>
            <person name="Hugenholtz P."/>
            <person name="Woyke T."/>
            <person name="Wu D."/>
            <person name="Spring S."/>
            <person name="Brambilla E.-M."/>
            <person name="Klenk H.-P."/>
            <person name="Eisen J.A."/>
        </authorList>
    </citation>
    <scope>NUCLEOTIDE SEQUENCE [LARGE SCALE GENOMIC DNA]</scope>
    <source>
        <strain evidence="2 3">DSM 12556</strain>
    </source>
</reference>
<dbReference type="eggNOG" id="COG5011">
    <property type="taxonomic scope" value="Bacteria"/>
</dbReference>
<protein>
    <submittedName>
        <fullName evidence="2">Radical SAM-linked protein</fullName>
    </submittedName>
</protein>
<organism evidence="2 3">
    <name type="scientific">Thermanaerovibrio velox DSM 12556</name>
    <dbReference type="NCBI Taxonomy" id="926567"/>
    <lineage>
        <taxon>Bacteria</taxon>
        <taxon>Thermotogati</taxon>
        <taxon>Synergistota</taxon>
        <taxon>Synergistia</taxon>
        <taxon>Synergistales</taxon>
        <taxon>Synergistaceae</taxon>
        <taxon>Thermanaerovibrio</taxon>
    </lineage>
</organism>
<proteinExistence type="predicted"/>
<dbReference type="InterPro" id="IPR018768">
    <property type="entry name" value="DUF2344"/>
</dbReference>
<dbReference type="HOGENOM" id="CLU_1980576_0_0_0"/>
<dbReference type="Pfam" id="PF10105">
    <property type="entry name" value="DUF2344"/>
    <property type="match status" value="1"/>
</dbReference>
<evidence type="ECO:0000259" key="1">
    <source>
        <dbReference type="Pfam" id="PF10105"/>
    </source>
</evidence>
<dbReference type="EMBL" id="CM001377">
    <property type="protein sequence ID" value="EHM09723.1"/>
    <property type="molecule type" value="Genomic_DNA"/>
</dbReference>
<feature type="domain" description="DUF2344" evidence="1">
    <location>
        <begin position="7"/>
        <end position="133"/>
    </location>
</feature>
<gene>
    <name evidence="2" type="ORF">TheveDRAFT_0562</name>
</gene>
<dbReference type="NCBIfam" id="TIGR03936">
    <property type="entry name" value="sam_1_link_chp"/>
    <property type="match status" value="1"/>
</dbReference>